<protein>
    <submittedName>
        <fullName evidence="1">Uncharacterized protein</fullName>
    </submittedName>
</protein>
<accession>A0AAN8PTG8</accession>
<evidence type="ECO:0000313" key="2">
    <source>
        <dbReference type="Proteomes" id="UP001347796"/>
    </source>
</evidence>
<gene>
    <name evidence="1" type="ORF">SNE40_013301</name>
</gene>
<proteinExistence type="predicted"/>
<evidence type="ECO:0000313" key="1">
    <source>
        <dbReference type="EMBL" id="KAK6178526.1"/>
    </source>
</evidence>
<dbReference type="EMBL" id="JAZGQO010000009">
    <property type="protein sequence ID" value="KAK6178526.1"/>
    <property type="molecule type" value="Genomic_DNA"/>
</dbReference>
<organism evidence="1 2">
    <name type="scientific">Patella caerulea</name>
    <name type="common">Rayed Mediterranean limpet</name>
    <dbReference type="NCBI Taxonomy" id="87958"/>
    <lineage>
        <taxon>Eukaryota</taxon>
        <taxon>Metazoa</taxon>
        <taxon>Spiralia</taxon>
        <taxon>Lophotrochozoa</taxon>
        <taxon>Mollusca</taxon>
        <taxon>Gastropoda</taxon>
        <taxon>Patellogastropoda</taxon>
        <taxon>Patelloidea</taxon>
        <taxon>Patellidae</taxon>
        <taxon>Patella</taxon>
    </lineage>
</organism>
<sequence length="346" mass="41324">MENYQKMKKWFYNGNELEIVDTFNYLGLILNYNGTFLKTQKHVADQGRKALFSVLRVCNGNFFNIETKLSVFDTYVGSILSYGSEIWGFHKAADVKKVQSNFCKRILGVRQTTMHSMIYFELGRFPLYVIRRIRIFKYWTKLLNTDNKILKCCLQDQEANKSKWIINVRNELFQMGLGYIWEHRKSCNSSYFKTIKHRILDIFKQLCIERICNSSKGLFYQHFISNFTLQYYLAKSIPYRYANCISKIRLSAHNLFIETGRYNSVAKNKRLCKFCDNDDVEDEYHFVLICKKYKDIRCKYIKPYYRINPSVYTFIQLLTVHNIKELTNLGKYLSITFESRNKLRQI</sequence>
<comment type="caution">
    <text evidence="1">The sequence shown here is derived from an EMBL/GenBank/DDBJ whole genome shotgun (WGS) entry which is preliminary data.</text>
</comment>
<name>A0AAN8PTG8_PATCE</name>
<keyword evidence="2" id="KW-1185">Reference proteome</keyword>
<reference evidence="1 2" key="1">
    <citation type="submission" date="2024-01" db="EMBL/GenBank/DDBJ databases">
        <title>The genome of the rayed Mediterranean limpet Patella caerulea (Linnaeus, 1758).</title>
        <authorList>
            <person name="Anh-Thu Weber A."/>
            <person name="Halstead-Nussloch G."/>
        </authorList>
    </citation>
    <scope>NUCLEOTIDE SEQUENCE [LARGE SCALE GENOMIC DNA]</scope>
    <source>
        <strain evidence="1">AATW-2023a</strain>
        <tissue evidence="1">Whole specimen</tissue>
    </source>
</reference>
<dbReference type="AlphaFoldDB" id="A0AAN8PTG8"/>
<dbReference type="Proteomes" id="UP001347796">
    <property type="component" value="Unassembled WGS sequence"/>
</dbReference>